<organism evidence="1">
    <name type="scientific">Rhizophora mucronata</name>
    <name type="common">Asiatic mangrove</name>
    <dbReference type="NCBI Taxonomy" id="61149"/>
    <lineage>
        <taxon>Eukaryota</taxon>
        <taxon>Viridiplantae</taxon>
        <taxon>Streptophyta</taxon>
        <taxon>Embryophyta</taxon>
        <taxon>Tracheophyta</taxon>
        <taxon>Spermatophyta</taxon>
        <taxon>Magnoliopsida</taxon>
        <taxon>eudicotyledons</taxon>
        <taxon>Gunneridae</taxon>
        <taxon>Pentapetalae</taxon>
        <taxon>rosids</taxon>
        <taxon>fabids</taxon>
        <taxon>Malpighiales</taxon>
        <taxon>Rhizophoraceae</taxon>
        <taxon>Rhizophora</taxon>
    </lineage>
</organism>
<protein>
    <submittedName>
        <fullName evidence="1">Uncharacterized protein</fullName>
    </submittedName>
</protein>
<dbReference type="AlphaFoldDB" id="A0A2P2R5A2"/>
<accession>A0A2P2R5A2</accession>
<evidence type="ECO:0000313" key="1">
    <source>
        <dbReference type="EMBL" id="MBX74337.1"/>
    </source>
</evidence>
<sequence>MVWCNACRNWQRHSRSTLH</sequence>
<name>A0A2P2R5A2_RHIMU</name>
<reference evidence="1" key="1">
    <citation type="submission" date="2018-02" db="EMBL/GenBank/DDBJ databases">
        <title>Rhizophora mucronata_Transcriptome.</title>
        <authorList>
            <person name="Meera S.P."/>
            <person name="Sreeshan A."/>
            <person name="Augustine A."/>
        </authorList>
    </citation>
    <scope>NUCLEOTIDE SEQUENCE</scope>
    <source>
        <tissue evidence="1">Leaf</tissue>
    </source>
</reference>
<proteinExistence type="predicted"/>
<dbReference type="EMBL" id="GGEC01093853">
    <property type="protein sequence ID" value="MBX74337.1"/>
    <property type="molecule type" value="Transcribed_RNA"/>
</dbReference>